<dbReference type="CDD" id="cd00305">
    <property type="entry name" value="Cu-Zn_Superoxide_Dismutase"/>
    <property type="match status" value="1"/>
</dbReference>
<dbReference type="Gene3D" id="2.60.40.200">
    <property type="entry name" value="Superoxide dismutase, copper/zinc binding domain"/>
    <property type="match status" value="1"/>
</dbReference>
<dbReference type="Pfam" id="PF00080">
    <property type="entry name" value="Sod_Cu"/>
    <property type="match status" value="1"/>
</dbReference>
<evidence type="ECO:0000256" key="1">
    <source>
        <dbReference type="ARBA" id="ARBA00001935"/>
    </source>
</evidence>
<dbReference type="InterPro" id="IPR024134">
    <property type="entry name" value="SOD_Cu/Zn_/chaperone"/>
</dbReference>
<evidence type="ECO:0000313" key="12">
    <source>
        <dbReference type="Proteomes" id="UP001344447"/>
    </source>
</evidence>
<evidence type="ECO:0000313" key="11">
    <source>
        <dbReference type="EMBL" id="KAK5576757.1"/>
    </source>
</evidence>
<reference evidence="11 12" key="1">
    <citation type="submission" date="2023-11" db="EMBL/GenBank/DDBJ databases">
        <title>Dfirmibasis_genome.</title>
        <authorList>
            <person name="Edelbroek B."/>
            <person name="Kjellin J."/>
            <person name="Jerlstrom-Hultqvist J."/>
            <person name="Soderbom F."/>
        </authorList>
    </citation>
    <scope>NUCLEOTIDE SEQUENCE [LARGE SCALE GENOMIC DNA]</scope>
    <source>
        <strain evidence="11 12">TNS-C-14</strain>
    </source>
</reference>
<evidence type="ECO:0000256" key="4">
    <source>
        <dbReference type="ARBA" id="ARBA00012682"/>
    </source>
</evidence>
<keyword evidence="12" id="KW-1185">Reference proteome</keyword>
<evidence type="ECO:0000256" key="3">
    <source>
        <dbReference type="ARBA" id="ARBA00010457"/>
    </source>
</evidence>
<keyword evidence="9" id="KW-0186">Copper</keyword>
<proteinExistence type="inferred from homology"/>
<evidence type="ECO:0000256" key="7">
    <source>
        <dbReference type="ARBA" id="ARBA00022862"/>
    </source>
</evidence>
<evidence type="ECO:0000259" key="10">
    <source>
        <dbReference type="Pfam" id="PF00080"/>
    </source>
</evidence>
<dbReference type="SUPFAM" id="SSF49329">
    <property type="entry name" value="Cu,Zn superoxide dismutase-like"/>
    <property type="match status" value="1"/>
</dbReference>
<dbReference type="PROSITE" id="PS00087">
    <property type="entry name" value="SOD_CU_ZN_1"/>
    <property type="match status" value="1"/>
</dbReference>
<dbReference type="InterPro" id="IPR001424">
    <property type="entry name" value="SOD_Cu_Zn_dom"/>
</dbReference>
<evidence type="ECO:0000256" key="9">
    <source>
        <dbReference type="ARBA" id="ARBA00023008"/>
    </source>
</evidence>
<accession>A0AAN7YV25</accession>
<comment type="cofactor">
    <cofactor evidence="1">
        <name>Cu cation</name>
        <dbReference type="ChEBI" id="CHEBI:23378"/>
    </cofactor>
</comment>
<dbReference type="GO" id="GO:0005507">
    <property type="term" value="F:copper ion binding"/>
    <property type="evidence" value="ECO:0007669"/>
    <property type="project" value="InterPro"/>
</dbReference>
<dbReference type="PRINTS" id="PR00068">
    <property type="entry name" value="CUZNDISMTASE"/>
</dbReference>
<dbReference type="EMBL" id="JAVFKY010000005">
    <property type="protein sequence ID" value="KAK5576757.1"/>
    <property type="molecule type" value="Genomic_DNA"/>
</dbReference>
<comment type="cofactor">
    <cofactor evidence="2">
        <name>Zn(2+)</name>
        <dbReference type="ChEBI" id="CHEBI:29105"/>
    </cofactor>
</comment>
<organism evidence="11 12">
    <name type="scientific">Dictyostelium firmibasis</name>
    <dbReference type="NCBI Taxonomy" id="79012"/>
    <lineage>
        <taxon>Eukaryota</taxon>
        <taxon>Amoebozoa</taxon>
        <taxon>Evosea</taxon>
        <taxon>Eumycetozoa</taxon>
        <taxon>Dictyostelia</taxon>
        <taxon>Dictyosteliales</taxon>
        <taxon>Dictyosteliaceae</taxon>
        <taxon>Dictyostelium</taxon>
    </lineage>
</organism>
<evidence type="ECO:0000256" key="5">
    <source>
        <dbReference type="ARBA" id="ARBA00022723"/>
    </source>
</evidence>
<dbReference type="AlphaFoldDB" id="A0AAN7YV25"/>
<comment type="caution">
    <text evidence="11">The sequence shown here is derived from an EMBL/GenBank/DDBJ whole genome shotgun (WGS) entry which is preliminary data.</text>
</comment>
<protein>
    <recommendedName>
        <fullName evidence="4">superoxide dismutase</fullName>
        <ecNumber evidence="4">1.15.1.1</ecNumber>
    </recommendedName>
</protein>
<gene>
    <name evidence="11" type="ORF">RB653_007901</name>
</gene>
<dbReference type="EC" id="1.15.1.1" evidence="4"/>
<evidence type="ECO:0000256" key="2">
    <source>
        <dbReference type="ARBA" id="ARBA00001947"/>
    </source>
</evidence>
<dbReference type="GO" id="GO:0004784">
    <property type="term" value="F:superoxide dismutase activity"/>
    <property type="evidence" value="ECO:0007669"/>
    <property type="project" value="UniProtKB-EC"/>
</dbReference>
<name>A0AAN7YV25_9MYCE</name>
<dbReference type="InterPro" id="IPR036423">
    <property type="entry name" value="SOD-like_Cu/Zn_dom_sf"/>
</dbReference>
<dbReference type="Proteomes" id="UP001344447">
    <property type="component" value="Unassembled WGS sequence"/>
</dbReference>
<keyword evidence="8" id="KW-0560">Oxidoreductase</keyword>
<sequence length="154" mass="15931">MSKTAVCVIKGEKVNGVVKFTQENKESPVTVDYDITGLEKGEHGFHVHAFGDTTNGCISAGPHFNPFGKNHGAPSDEDRHVGDLGNIVSAGSDSNTKGSISDKIISLFGEHTIVGRTMVVHADQDDLGQGGKPDSKTTGAAGARLGCGVIGVSQ</sequence>
<dbReference type="PANTHER" id="PTHR10003">
    <property type="entry name" value="SUPEROXIDE DISMUTASE CU-ZN -RELATED"/>
    <property type="match status" value="1"/>
</dbReference>
<feature type="domain" description="Superoxide dismutase copper/zinc binding" evidence="10">
    <location>
        <begin position="14"/>
        <end position="150"/>
    </location>
</feature>
<dbReference type="InterPro" id="IPR018152">
    <property type="entry name" value="SOD_Cu/Zn_BS"/>
</dbReference>
<keyword evidence="7" id="KW-0049">Antioxidant</keyword>
<comment type="similarity">
    <text evidence="3">Belongs to the Cu-Zn superoxide dismutase family.</text>
</comment>
<dbReference type="FunFam" id="2.60.40.200:FF:000001">
    <property type="entry name" value="Superoxide dismutase [Cu-Zn]"/>
    <property type="match status" value="1"/>
</dbReference>
<keyword evidence="6" id="KW-0862">Zinc</keyword>
<evidence type="ECO:0000256" key="6">
    <source>
        <dbReference type="ARBA" id="ARBA00022833"/>
    </source>
</evidence>
<keyword evidence="5" id="KW-0479">Metal-binding</keyword>
<evidence type="ECO:0000256" key="8">
    <source>
        <dbReference type="ARBA" id="ARBA00023002"/>
    </source>
</evidence>